<protein>
    <submittedName>
        <fullName evidence="1">Uncharacterized protein</fullName>
    </submittedName>
</protein>
<sequence>MVSYKQDVMTKMIQFLPISGRVTEISDFTTTAGHEDSGCTKFITVTDAQGGTVNFIVSPTTYVVDQALIQIGDWVTGYFDGNAPVPLIYPPQYHALVMVKINPPQHVKVDFFNSQLVSHDGQLKINLSPFTQLLLTNGQSFTGDPANRNWIVLYSVATKSIPAQTSPYRMILLCH</sequence>
<dbReference type="EMBL" id="JAFBEV010000002">
    <property type="protein sequence ID" value="MBM7656847.1"/>
    <property type="molecule type" value="Genomic_DNA"/>
</dbReference>
<proteinExistence type="predicted"/>
<organism evidence="1 2">
    <name type="scientific">Sporolactobacillus spathodeae</name>
    <dbReference type="NCBI Taxonomy" id="1465502"/>
    <lineage>
        <taxon>Bacteria</taxon>
        <taxon>Bacillati</taxon>
        <taxon>Bacillota</taxon>
        <taxon>Bacilli</taxon>
        <taxon>Bacillales</taxon>
        <taxon>Sporolactobacillaceae</taxon>
        <taxon>Sporolactobacillus</taxon>
    </lineage>
</organism>
<name>A0ABS2Q777_9BACL</name>
<gene>
    <name evidence="1" type="ORF">JOC27_000284</name>
</gene>
<keyword evidence="2" id="KW-1185">Reference proteome</keyword>
<reference evidence="1 2" key="1">
    <citation type="submission" date="2021-01" db="EMBL/GenBank/DDBJ databases">
        <title>Genomic Encyclopedia of Type Strains, Phase IV (KMG-IV): sequencing the most valuable type-strain genomes for metagenomic binning, comparative biology and taxonomic classification.</title>
        <authorList>
            <person name="Goeker M."/>
        </authorList>
    </citation>
    <scope>NUCLEOTIDE SEQUENCE [LARGE SCALE GENOMIC DNA]</scope>
    <source>
        <strain evidence="1 2">DSM 100968</strain>
    </source>
</reference>
<dbReference type="Proteomes" id="UP000823201">
    <property type="component" value="Unassembled WGS sequence"/>
</dbReference>
<evidence type="ECO:0000313" key="1">
    <source>
        <dbReference type="EMBL" id="MBM7656847.1"/>
    </source>
</evidence>
<accession>A0ABS2Q777</accession>
<evidence type="ECO:0000313" key="2">
    <source>
        <dbReference type="Proteomes" id="UP000823201"/>
    </source>
</evidence>
<comment type="caution">
    <text evidence="1">The sequence shown here is derived from an EMBL/GenBank/DDBJ whole genome shotgun (WGS) entry which is preliminary data.</text>
</comment>